<feature type="domain" description="ABC transmembrane type-1" evidence="11">
    <location>
        <begin position="1"/>
        <end position="170"/>
    </location>
</feature>
<keyword evidence="3" id="KW-0813">Transport</keyword>
<dbReference type="PROSITE" id="PS50893">
    <property type="entry name" value="ABC_TRANSPORTER_2"/>
    <property type="match status" value="2"/>
</dbReference>
<feature type="transmembrane region" description="Helical" evidence="9">
    <location>
        <begin position="438"/>
        <end position="459"/>
    </location>
</feature>
<dbReference type="InterPro" id="IPR003439">
    <property type="entry name" value="ABC_transporter-like_ATP-bd"/>
</dbReference>
<organism evidence="12 13">
    <name type="scientific">Aureobasidium pullulans</name>
    <name type="common">Black yeast</name>
    <name type="synonym">Pullularia pullulans</name>
    <dbReference type="NCBI Taxonomy" id="5580"/>
    <lineage>
        <taxon>Eukaryota</taxon>
        <taxon>Fungi</taxon>
        <taxon>Dikarya</taxon>
        <taxon>Ascomycota</taxon>
        <taxon>Pezizomycotina</taxon>
        <taxon>Dothideomycetes</taxon>
        <taxon>Dothideomycetidae</taxon>
        <taxon>Dothideales</taxon>
        <taxon>Saccotheciaceae</taxon>
        <taxon>Aureobasidium</taxon>
    </lineage>
</organism>
<feature type="transmembrane region" description="Helical" evidence="9">
    <location>
        <begin position="582"/>
        <end position="600"/>
    </location>
</feature>
<evidence type="ECO:0000259" key="11">
    <source>
        <dbReference type="PROSITE" id="PS50929"/>
    </source>
</evidence>
<dbReference type="AlphaFoldDB" id="A0AB74ILM2"/>
<evidence type="ECO:0000256" key="7">
    <source>
        <dbReference type="ARBA" id="ARBA00022989"/>
    </source>
</evidence>
<evidence type="ECO:0000256" key="6">
    <source>
        <dbReference type="ARBA" id="ARBA00022840"/>
    </source>
</evidence>
<dbReference type="Gene3D" id="1.20.1560.10">
    <property type="entry name" value="ABC transporter type 1, transmembrane domain"/>
    <property type="match status" value="2"/>
</dbReference>
<dbReference type="SUPFAM" id="SSF52540">
    <property type="entry name" value="P-loop containing nucleoside triphosphate hydrolases"/>
    <property type="match status" value="2"/>
</dbReference>
<evidence type="ECO:0000313" key="12">
    <source>
        <dbReference type="EMBL" id="THW35964.1"/>
    </source>
</evidence>
<keyword evidence="5" id="KW-0547">Nucleotide-binding</keyword>
<dbReference type="GO" id="GO:0016020">
    <property type="term" value="C:membrane"/>
    <property type="evidence" value="ECO:0007669"/>
    <property type="project" value="UniProtKB-SubCell"/>
</dbReference>
<dbReference type="GO" id="GO:0005524">
    <property type="term" value="F:ATP binding"/>
    <property type="evidence" value="ECO:0007669"/>
    <property type="project" value="UniProtKB-KW"/>
</dbReference>
<dbReference type="SUPFAM" id="SSF90123">
    <property type="entry name" value="ABC transporter transmembrane region"/>
    <property type="match status" value="2"/>
</dbReference>
<keyword evidence="7 9" id="KW-1133">Transmembrane helix</keyword>
<dbReference type="Gene3D" id="3.40.50.300">
    <property type="entry name" value="P-loop containing nucleotide triphosphate hydrolases"/>
    <property type="match status" value="3"/>
</dbReference>
<feature type="transmembrane region" description="Helical" evidence="9">
    <location>
        <begin position="44"/>
        <end position="66"/>
    </location>
</feature>
<feature type="transmembrane region" description="Helical" evidence="9">
    <location>
        <begin position="665"/>
        <end position="685"/>
    </location>
</feature>
<feature type="domain" description="ABC transmembrane type-1" evidence="11">
    <location>
        <begin position="441"/>
        <end position="726"/>
    </location>
</feature>
<dbReference type="PROSITE" id="PS50929">
    <property type="entry name" value="ABC_TM1F"/>
    <property type="match status" value="2"/>
</dbReference>
<dbReference type="InterPro" id="IPR036640">
    <property type="entry name" value="ABC1_TM_sf"/>
</dbReference>
<dbReference type="InterPro" id="IPR011527">
    <property type="entry name" value="ABC1_TM_dom"/>
</dbReference>
<feature type="domain" description="ABC transporter" evidence="10">
    <location>
        <begin position="57"/>
        <end position="362"/>
    </location>
</feature>
<dbReference type="CDD" id="cd03249">
    <property type="entry name" value="ABC_MTABC3_MDL1_MDL2"/>
    <property type="match status" value="1"/>
</dbReference>
<feature type="transmembrane region" description="Helical" evidence="9">
    <location>
        <begin position="550"/>
        <end position="576"/>
    </location>
</feature>
<dbReference type="FunFam" id="3.40.50.300:FF:000913">
    <property type="entry name" value="ABC multidrug transporter SitT"/>
    <property type="match status" value="1"/>
</dbReference>
<dbReference type="GO" id="GO:0016887">
    <property type="term" value="F:ATP hydrolysis activity"/>
    <property type="evidence" value="ECO:0007669"/>
    <property type="project" value="InterPro"/>
</dbReference>
<evidence type="ECO:0000259" key="10">
    <source>
        <dbReference type="PROSITE" id="PS50893"/>
    </source>
</evidence>
<evidence type="ECO:0000256" key="3">
    <source>
        <dbReference type="ARBA" id="ARBA00022448"/>
    </source>
</evidence>
<keyword evidence="6 12" id="KW-0067">ATP-binding</keyword>
<feature type="transmembrane region" description="Helical" evidence="9">
    <location>
        <begin position="21"/>
        <end position="38"/>
    </location>
</feature>
<dbReference type="PANTHER" id="PTHR43394:SF1">
    <property type="entry name" value="ATP-BINDING CASSETTE SUB-FAMILY B MEMBER 10, MITOCHONDRIAL"/>
    <property type="match status" value="1"/>
</dbReference>
<dbReference type="InterPro" id="IPR017871">
    <property type="entry name" value="ABC_transporter-like_CS"/>
</dbReference>
<dbReference type="InterPro" id="IPR039421">
    <property type="entry name" value="Type_1_exporter"/>
</dbReference>
<dbReference type="GO" id="GO:0015421">
    <property type="term" value="F:ABC-type oligopeptide transporter activity"/>
    <property type="evidence" value="ECO:0007669"/>
    <property type="project" value="TreeGrafter"/>
</dbReference>
<feature type="transmembrane region" description="Helical" evidence="9">
    <location>
        <begin position="105"/>
        <end position="128"/>
    </location>
</feature>
<dbReference type="FunFam" id="1.20.1560.10:FF:000057">
    <property type="entry name" value="ABC multidrug transporter SitT"/>
    <property type="match status" value="1"/>
</dbReference>
<evidence type="ECO:0000256" key="1">
    <source>
        <dbReference type="ARBA" id="ARBA00004141"/>
    </source>
</evidence>
<name>A0AB74ILM2_AURPU</name>
<dbReference type="EMBL" id="QZAM01000260">
    <property type="protein sequence ID" value="THW35964.1"/>
    <property type="molecule type" value="Genomic_DNA"/>
</dbReference>
<reference evidence="12 13" key="1">
    <citation type="submission" date="2018-10" db="EMBL/GenBank/DDBJ databases">
        <title>Fifty Aureobasidium pullulans genomes reveal a recombining polyextremotolerant generalist.</title>
        <authorList>
            <person name="Gostincar C."/>
            <person name="Turk M."/>
            <person name="Zajc J."/>
            <person name="Gunde-Cimerman N."/>
        </authorList>
    </citation>
    <scope>NUCLEOTIDE SEQUENCE [LARGE SCALE GENOMIC DNA]</scope>
    <source>
        <strain evidence="12 13">EXF-10796</strain>
    </source>
</reference>
<evidence type="ECO:0000256" key="9">
    <source>
        <dbReference type="SAM" id="Phobius"/>
    </source>
</evidence>
<comment type="caution">
    <text evidence="12">The sequence shown here is derived from an EMBL/GenBank/DDBJ whole genome shotgun (WGS) entry which is preliminary data.</text>
</comment>
<feature type="transmembrane region" description="Helical" evidence="9">
    <location>
        <begin position="140"/>
        <end position="161"/>
    </location>
</feature>
<gene>
    <name evidence="12" type="ORF">D6D21_08929</name>
</gene>
<proteinExistence type="inferred from homology"/>
<keyword evidence="4 9" id="KW-0812">Transmembrane</keyword>
<evidence type="ECO:0000256" key="4">
    <source>
        <dbReference type="ARBA" id="ARBA00022692"/>
    </source>
</evidence>
<evidence type="ECO:0000256" key="2">
    <source>
        <dbReference type="ARBA" id="ARBA00007577"/>
    </source>
</evidence>
<dbReference type="CDD" id="cd18578">
    <property type="entry name" value="ABC_6TM_Pgp_ABCB1_D2_like"/>
    <property type="match status" value="1"/>
</dbReference>
<dbReference type="InterPro" id="IPR027417">
    <property type="entry name" value="P-loop_NTPase"/>
</dbReference>
<protein>
    <submittedName>
        <fullName evidence="12">ATP-binding cassette multidrug transport protein</fullName>
    </submittedName>
</protein>
<dbReference type="SMART" id="SM00382">
    <property type="entry name" value="AAA"/>
    <property type="match status" value="2"/>
</dbReference>
<dbReference type="InterPro" id="IPR003593">
    <property type="entry name" value="AAA+_ATPase"/>
</dbReference>
<dbReference type="CDD" id="cd18577">
    <property type="entry name" value="ABC_6TM_Pgp_ABCB1_D1_like"/>
    <property type="match status" value="1"/>
</dbReference>
<feature type="domain" description="ABC transporter" evidence="10">
    <location>
        <begin position="762"/>
        <end position="1005"/>
    </location>
</feature>
<accession>A0AB74ILM2</accession>
<dbReference type="PANTHER" id="PTHR43394">
    <property type="entry name" value="ATP-DEPENDENT PERMEASE MDL1, MITOCHONDRIAL"/>
    <property type="match status" value="1"/>
</dbReference>
<sequence length="1008" mass="109667">MQATSNGRLIQSGTSEKLGQMIQATATLIAAFIIAFVTQWKLTLILICIVPALILMVGTAGAGAFAESSLGNIRAINAFSLGTRIVDRYSVYLKQARTLGRKKDVLYGLLFAGEYFVMFAGMGLAFWQGIAMIARGEVDGIGTVFTVLFSVVIASAMLNSIAPNMVTFTRAALAAAELFELIDRPSRIDPFDLSGEKPAYLDGLIDIKDVTFSYLTRPNNPVLDRFSLHVPAGKVTALVTAYAHDFIEALPQRYETRIGERGGLLSGGQKQRIAIARSIVSQPRILLLDEATSALDPQAEAIVQKALDKASEGRTTIVVAYKLKTIQAADNIVVMKQGKIIEQGPHGELVARGGAYATLVRAQNLSTYDRGSDYEACDGEEKPGDLALEKSQTFSRHDTFTQEKLALLREREDYGRASKMGILSTASKLVRATPDLKWWYILALITSVLGAGVYPGQALLLGNVMDVFDPELDQSRGNFYALMFFIMAICLLFVYMAMGWVSNHIAQAYGHDIRKRTFAAYLRQDLRFFDRPENTIGSLTSRLDSDAQSLFELMGFNITIIMLSIVTIIVCSILSIAVSWKLGLVGVFAGIPPMILGGVIRVRVETKMDSDIDAKFSKSASIASESITAIRTVSSLAIEEDVLLRYTNELDAAISGSRTSLLSMMMFFAFTQSIEFFVLALGFWWGSKLIAAGDIDFYQFIVSFMAVYFSGQGCATTLTFASSFTKANAAANYFFWLCDIKPTVRETDQNKDLVPLNGCTSYDFDNVQFAYPLAPDTPVLKGVSLTINPGEFVAFVGASGCGKSTMISLLERFYDPTSGQIIIDGGHHLADLNPRVYRRAVSLVQQEPTLFPGSIRDNVSMGIDQDGEEVDDEMIKQACLAANAWEFISSLPEGLNTPCGTGGAQLSGGQRQRIAIARALIRDPGVLLLDEATSALDTGSERIVQAALMEAASKNSRITIAVAHRLSTVTNANRIFVFYGGKIVEAGSHSELVTRGGIYTGMCEAQNI</sequence>
<comment type="similarity">
    <text evidence="2">Belongs to the ABC transporter superfamily. ABCB family. Multidrug resistance exporter (TC 3.A.1.201) subfamily.</text>
</comment>
<dbReference type="Pfam" id="PF00664">
    <property type="entry name" value="ABC_membrane"/>
    <property type="match status" value="3"/>
</dbReference>
<evidence type="ECO:0000256" key="5">
    <source>
        <dbReference type="ARBA" id="ARBA00022741"/>
    </source>
</evidence>
<feature type="transmembrane region" description="Helical" evidence="9">
    <location>
        <begin position="479"/>
        <end position="501"/>
    </location>
</feature>
<comment type="subcellular location">
    <subcellularLocation>
        <location evidence="1">Membrane</location>
        <topology evidence="1">Multi-pass membrane protein</topology>
    </subcellularLocation>
</comment>
<dbReference type="Proteomes" id="UP000309076">
    <property type="component" value="Unassembled WGS sequence"/>
</dbReference>
<dbReference type="Pfam" id="PF00005">
    <property type="entry name" value="ABC_tran"/>
    <property type="match status" value="2"/>
</dbReference>
<evidence type="ECO:0000256" key="8">
    <source>
        <dbReference type="ARBA" id="ARBA00023136"/>
    </source>
</evidence>
<feature type="transmembrane region" description="Helical" evidence="9">
    <location>
        <begin position="697"/>
        <end position="721"/>
    </location>
</feature>
<dbReference type="PROSITE" id="PS00211">
    <property type="entry name" value="ABC_TRANSPORTER_1"/>
    <property type="match status" value="2"/>
</dbReference>
<keyword evidence="8 9" id="KW-0472">Membrane</keyword>
<evidence type="ECO:0000313" key="13">
    <source>
        <dbReference type="Proteomes" id="UP000309076"/>
    </source>
</evidence>